<evidence type="ECO:0000313" key="2">
    <source>
        <dbReference type="EMBL" id="KAH7300372.1"/>
    </source>
</evidence>
<sequence>MDALESTICRLSSSSNSFLSSISFRIRSVSPSFAIKAGSVVGQGQSSREMSLILDKEPSSFDVLYLSKQGELLEKADFNSTVKNYGFSEHNNKVNLLKAQEVSYEGAINDPHSLPLDAEEFVARLRSSLLHWKAQEDASHLDLSEADIQIIQAERLRRRRISEANKNKVRRNKDRGRMKGNDCEDMGTNHKFIGTQFKEKEIKTLCYRDKATSKRANYRAMKRPEVREKLRIRSTKLSNETKSKIKATMERRWQERKMLKSMQEACVEEWKEYVADSARRGLDQDIVYCWDSYTVIMAELRNAWKSKKTAVYKQRQVSSSSAHEINDFIAVMADIDHQCSETDGSLKSREGQVQEQMKNKRRCRGKSRFSPEGAALIESKDLKVNKSPKESSRESKTGVQTENLVPKGLPRYKNPLCSAMLEKIKRTREERLAKERTQRQALKRARTLMENAEAAANILKAQAKTDDTVLLFLQDVQQLLSEAEESIGVAVS</sequence>
<dbReference type="Proteomes" id="UP000825935">
    <property type="component" value="Chromosome 24"/>
</dbReference>
<dbReference type="OMA" id="WQEYIAN"/>
<name>A0A8T2RVF7_CERRI</name>
<comment type="caution">
    <text evidence="2">The sequence shown here is derived from an EMBL/GenBank/DDBJ whole genome shotgun (WGS) entry which is preliminary data.</text>
</comment>
<organism evidence="2 3">
    <name type="scientific">Ceratopteris richardii</name>
    <name type="common">Triangle waterfern</name>
    <dbReference type="NCBI Taxonomy" id="49495"/>
    <lineage>
        <taxon>Eukaryota</taxon>
        <taxon>Viridiplantae</taxon>
        <taxon>Streptophyta</taxon>
        <taxon>Embryophyta</taxon>
        <taxon>Tracheophyta</taxon>
        <taxon>Polypodiopsida</taxon>
        <taxon>Polypodiidae</taxon>
        <taxon>Polypodiales</taxon>
        <taxon>Pteridineae</taxon>
        <taxon>Pteridaceae</taxon>
        <taxon>Parkerioideae</taxon>
        <taxon>Ceratopteris</taxon>
    </lineage>
</organism>
<dbReference type="PANTHER" id="PTHR34199:SF2">
    <property type="entry name" value="NUMOD3 MOTIF FAMILY PROTEIN, EXPRESSED"/>
    <property type="match status" value="1"/>
</dbReference>
<reference evidence="2" key="1">
    <citation type="submission" date="2021-08" db="EMBL/GenBank/DDBJ databases">
        <title>WGS assembly of Ceratopteris richardii.</title>
        <authorList>
            <person name="Marchant D.B."/>
            <person name="Chen G."/>
            <person name="Jenkins J."/>
            <person name="Shu S."/>
            <person name="Leebens-Mack J."/>
            <person name="Grimwood J."/>
            <person name="Schmutz J."/>
            <person name="Soltis P."/>
            <person name="Soltis D."/>
            <person name="Chen Z.-H."/>
        </authorList>
    </citation>
    <scope>NUCLEOTIDE SEQUENCE</scope>
    <source>
        <strain evidence="2">Whitten #5841</strain>
        <tissue evidence="2">Leaf</tissue>
    </source>
</reference>
<feature type="region of interest" description="Disordered" evidence="1">
    <location>
        <begin position="341"/>
        <end position="407"/>
    </location>
</feature>
<evidence type="ECO:0000313" key="3">
    <source>
        <dbReference type="Proteomes" id="UP000825935"/>
    </source>
</evidence>
<feature type="compositionally biased region" description="Basic and acidic residues" evidence="1">
    <location>
        <begin position="341"/>
        <end position="352"/>
    </location>
</feature>
<feature type="compositionally biased region" description="Basic and acidic residues" evidence="1">
    <location>
        <begin position="378"/>
        <end position="396"/>
    </location>
</feature>
<dbReference type="AlphaFoldDB" id="A0A8T2RVF7"/>
<accession>A0A8T2RVF7</accession>
<protein>
    <submittedName>
        <fullName evidence="2">Uncharacterized protein</fullName>
    </submittedName>
</protein>
<keyword evidence="3" id="KW-1185">Reference proteome</keyword>
<dbReference type="EMBL" id="CM035429">
    <property type="protein sequence ID" value="KAH7300372.1"/>
    <property type="molecule type" value="Genomic_DNA"/>
</dbReference>
<dbReference type="OrthoDB" id="1935413at2759"/>
<dbReference type="PANTHER" id="PTHR34199">
    <property type="entry name" value="NUMOD3 MOTIF FAMILY PROTEIN, EXPRESSED"/>
    <property type="match status" value="1"/>
</dbReference>
<proteinExistence type="predicted"/>
<evidence type="ECO:0000256" key="1">
    <source>
        <dbReference type="SAM" id="MobiDB-lite"/>
    </source>
</evidence>
<gene>
    <name evidence="2" type="ORF">KP509_24G059100</name>
</gene>